<dbReference type="SUPFAM" id="SSF47384">
    <property type="entry name" value="Homodimeric domain of signal transducing histidine kinase"/>
    <property type="match status" value="1"/>
</dbReference>
<organism evidence="14 15">
    <name type="scientific">Sphingomonas canadensis</name>
    <dbReference type="NCBI Taxonomy" id="1219257"/>
    <lineage>
        <taxon>Bacteria</taxon>
        <taxon>Pseudomonadati</taxon>
        <taxon>Pseudomonadota</taxon>
        <taxon>Alphaproteobacteria</taxon>
        <taxon>Sphingomonadales</taxon>
        <taxon>Sphingomonadaceae</taxon>
        <taxon>Sphingomonas</taxon>
    </lineage>
</organism>
<dbReference type="InterPro" id="IPR050980">
    <property type="entry name" value="2C_sensor_his_kinase"/>
</dbReference>
<dbReference type="CDD" id="cd00075">
    <property type="entry name" value="HATPase"/>
    <property type="match status" value="1"/>
</dbReference>
<keyword evidence="8" id="KW-0418">Kinase</keyword>
<evidence type="ECO:0000256" key="11">
    <source>
        <dbReference type="SAM" id="Phobius"/>
    </source>
</evidence>
<dbReference type="InterPro" id="IPR005467">
    <property type="entry name" value="His_kinase_dom"/>
</dbReference>
<sequence length="525" mass="55305">MIRAAKEWLKRYWPPLSLRTILFGTLLFVAALPGVAALGLRVYENTLVQQTEAELIAQSAVLAAAYRSAWGAPPEPRAPAPEPPEIDLQSNPVLPPQPDGAPAAPADPRAVRAAAAIAPIVQDAAAVTLSATRLLDARGVVVGGREDMGRSYAGLPEVRRALGGSSATVLREREVEEHYGSVTLTEMLSSAAGIRVHHVRPVIAGGRVIGAVMVSRSPRGLFLGIYQDRGKIVLGIVLILLTLLVIVGVLSRGIARPIRTLAAASEGVALGRIEIPDPPVTAANEIRELYVNFAAMAERIDTRQRYLQDFAAAVSHEFKTPLTGIRGAIELLQEHGAEMSPAERERFLANADADAERLSRLVQSLLDLARADMIAVEAGARAEAAAAARRVARLLGDDRLRVTVKAPPLLPPAHVTEDALETVLATLIGNSRQAGATRVTMALAEEGGALAIRVADDGPGVPEADRERIFEPFFTGNREKGGTGLGLPIARSLLAATGGRIALDPVAKGACFRIVLACAPVGGSA</sequence>
<evidence type="ECO:0000256" key="6">
    <source>
        <dbReference type="ARBA" id="ARBA00022679"/>
    </source>
</evidence>
<dbReference type="Pfam" id="PF00672">
    <property type="entry name" value="HAMP"/>
    <property type="match status" value="1"/>
</dbReference>
<dbReference type="RefSeq" id="WP_264946474.1">
    <property type="nucleotide sequence ID" value="NZ_JAPDRA010000014.1"/>
</dbReference>
<proteinExistence type="predicted"/>
<evidence type="ECO:0000256" key="2">
    <source>
        <dbReference type="ARBA" id="ARBA00004651"/>
    </source>
</evidence>
<reference evidence="15" key="1">
    <citation type="journal article" date="2019" name="Int. J. Syst. Evol. Microbiol.">
        <title>The Global Catalogue of Microorganisms (GCM) 10K type strain sequencing project: providing services to taxonomists for standard genome sequencing and annotation.</title>
        <authorList>
            <consortium name="The Broad Institute Genomics Platform"/>
            <consortium name="The Broad Institute Genome Sequencing Center for Infectious Disease"/>
            <person name="Wu L."/>
            <person name="Ma J."/>
        </authorList>
    </citation>
    <scope>NUCLEOTIDE SEQUENCE [LARGE SCALE GENOMIC DNA]</scope>
    <source>
        <strain evidence="15">CCUG 62982</strain>
    </source>
</reference>
<dbReference type="SUPFAM" id="SSF55874">
    <property type="entry name" value="ATPase domain of HSP90 chaperone/DNA topoisomerase II/histidine kinase"/>
    <property type="match status" value="1"/>
</dbReference>
<dbReference type="InterPro" id="IPR003660">
    <property type="entry name" value="HAMP_dom"/>
</dbReference>
<keyword evidence="11" id="KW-0472">Membrane</keyword>
<name>A0ABW3HG91_9SPHN</name>
<comment type="catalytic activity">
    <reaction evidence="1">
        <text>ATP + protein L-histidine = ADP + protein N-phospho-L-histidine.</text>
        <dbReference type="EC" id="2.7.13.3"/>
    </reaction>
</comment>
<dbReference type="PANTHER" id="PTHR44936:SF10">
    <property type="entry name" value="SENSOR PROTEIN RSTB"/>
    <property type="match status" value="1"/>
</dbReference>
<keyword evidence="7" id="KW-0547">Nucleotide-binding</keyword>
<keyword evidence="6" id="KW-0808">Transferase</keyword>
<dbReference type="EMBL" id="JBHTJG010000014">
    <property type="protein sequence ID" value="MFD0948547.1"/>
    <property type="molecule type" value="Genomic_DNA"/>
</dbReference>
<dbReference type="InterPro" id="IPR004358">
    <property type="entry name" value="Sig_transdc_His_kin-like_C"/>
</dbReference>
<keyword evidence="9 14" id="KW-0067">ATP-binding</keyword>
<dbReference type="GO" id="GO:0005524">
    <property type="term" value="F:ATP binding"/>
    <property type="evidence" value="ECO:0007669"/>
    <property type="project" value="UniProtKB-KW"/>
</dbReference>
<dbReference type="Gene3D" id="6.10.340.10">
    <property type="match status" value="1"/>
</dbReference>
<dbReference type="PROSITE" id="PS50109">
    <property type="entry name" value="HIS_KIN"/>
    <property type="match status" value="1"/>
</dbReference>
<dbReference type="PRINTS" id="PR00344">
    <property type="entry name" value="BCTRLSENSOR"/>
</dbReference>
<dbReference type="SMART" id="SM00304">
    <property type="entry name" value="HAMP"/>
    <property type="match status" value="1"/>
</dbReference>
<dbReference type="InterPro" id="IPR036890">
    <property type="entry name" value="HATPase_C_sf"/>
</dbReference>
<accession>A0ABW3HG91</accession>
<dbReference type="Pfam" id="PF02518">
    <property type="entry name" value="HATPase_c"/>
    <property type="match status" value="1"/>
</dbReference>
<keyword evidence="5" id="KW-0597">Phosphoprotein</keyword>
<dbReference type="PROSITE" id="PS50885">
    <property type="entry name" value="HAMP"/>
    <property type="match status" value="1"/>
</dbReference>
<dbReference type="EC" id="2.7.13.3" evidence="3"/>
<evidence type="ECO:0000256" key="3">
    <source>
        <dbReference type="ARBA" id="ARBA00012438"/>
    </source>
</evidence>
<feature type="domain" description="HAMP" evidence="13">
    <location>
        <begin position="252"/>
        <end position="305"/>
    </location>
</feature>
<dbReference type="PANTHER" id="PTHR44936">
    <property type="entry name" value="SENSOR PROTEIN CREC"/>
    <property type="match status" value="1"/>
</dbReference>
<evidence type="ECO:0000256" key="8">
    <source>
        <dbReference type="ARBA" id="ARBA00022777"/>
    </source>
</evidence>
<dbReference type="Gene3D" id="1.10.287.130">
    <property type="match status" value="1"/>
</dbReference>
<evidence type="ECO:0000313" key="14">
    <source>
        <dbReference type="EMBL" id="MFD0948547.1"/>
    </source>
</evidence>
<evidence type="ECO:0000256" key="1">
    <source>
        <dbReference type="ARBA" id="ARBA00000085"/>
    </source>
</evidence>
<comment type="subcellular location">
    <subcellularLocation>
        <location evidence="2">Cell membrane</location>
        <topology evidence="2">Multi-pass membrane protein</topology>
    </subcellularLocation>
</comment>
<keyword evidence="15" id="KW-1185">Reference proteome</keyword>
<keyword evidence="4" id="KW-1003">Cell membrane</keyword>
<dbReference type="CDD" id="cd06225">
    <property type="entry name" value="HAMP"/>
    <property type="match status" value="1"/>
</dbReference>
<evidence type="ECO:0000256" key="5">
    <source>
        <dbReference type="ARBA" id="ARBA00022553"/>
    </source>
</evidence>
<feature type="compositionally biased region" description="Pro residues" evidence="10">
    <location>
        <begin position="73"/>
        <end position="83"/>
    </location>
</feature>
<dbReference type="InterPro" id="IPR036097">
    <property type="entry name" value="HisK_dim/P_sf"/>
</dbReference>
<dbReference type="SMART" id="SM00387">
    <property type="entry name" value="HATPase_c"/>
    <property type="match status" value="1"/>
</dbReference>
<dbReference type="CDD" id="cd00082">
    <property type="entry name" value="HisKA"/>
    <property type="match status" value="1"/>
</dbReference>
<evidence type="ECO:0000256" key="7">
    <source>
        <dbReference type="ARBA" id="ARBA00022741"/>
    </source>
</evidence>
<dbReference type="Pfam" id="PF00512">
    <property type="entry name" value="HisKA"/>
    <property type="match status" value="1"/>
</dbReference>
<keyword evidence="11" id="KW-0812">Transmembrane</keyword>
<feature type="transmembrane region" description="Helical" evidence="11">
    <location>
        <begin position="232"/>
        <end position="250"/>
    </location>
</feature>
<gene>
    <name evidence="14" type="ORF">ACFQ1E_19570</name>
</gene>
<evidence type="ECO:0000256" key="9">
    <source>
        <dbReference type="ARBA" id="ARBA00022840"/>
    </source>
</evidence>
<dbReference type="Proteomes" id="UP001596977">
    <property type="component" value="Unassembled WGS sequence"/>
</dbReference>
<feature type="domain" description="Histidine kinase" evidence="12">
    <location>
        <begin position="313"/>
        <end position="520"/>
    </location>
</feature>
<protein>
    <recommendedName>
        <fullName evidence="3">histidine kinase</fullName>
        <ecNumber evidence="3">2.7.13.3</ecNumber>
    </recommendedName>
</protein>
<evidence type="ECO:0000259" key="12">
    <source>
        <dbReference type="PROSITE" id="PS50109"/>
    </source>
</evidence>
<dbReference type="InterPro" id="IPR003594">
    <property type="entry name" value="HATPase_dom"/>
</dbReference>
<feature type="region of interest" description="Disordered" evidence="10">
    <location>
        <begin position="72"/>
        <end position="107"/>
    </location>
</feature>
<evidence type="ECO:0000313" key="15">
    <source>
        <dbReference type="Proteomes" id="UP001596977"/>
    </source>
</evidence>
<evidence type="ECO:0000256" key="4">
    <source>
        <dbReference type="ARBA" id="ARBA00022475"/>
    </source>
</evidence>
<comment type="caution">
    <text evidence="14">The sequence shown here is derived from an EMBL/GenBank/DDBJ whole genome shotgun (WGS) entry which is preliminary data.</text>
</comment>
<evidence type="ECO:0000259" key="13">
    <source>
        <dbReference type="PROSITE" id="PS50885"/>
    </source>
</evidence>
<dbReference type="InterPro" id="IPR003661">
    <property type="entry name" value="HisK_dim/P_dom"/>
</dbReference>
<evidence type="ECO:0000256" key="10">
    <source>
        <dbReference type="SAM" id="MobiDB-lite"/>
    </source>
</evidence>
<dbReference type="Gene3D" id="3.30.565.10">
    <property type="entry name" value="Histidine kinase-like ATPase, C-terminal domain"/>
    <property type="match status" value="1"/>
</dbReference>
<keyword evidence="11" id="KW-1133">Transmembrane helix</keyword>
<dbReference type="SMART" id="SM00388">
    <property type="entry name" value="HisKA"/>
    <property type="match status" value="1"/>
</dbReference>